<keyword evidence="1" id="KW-0812">Transmembrane</keyword>
<sequence length="62" mass="6966">MATPLIGAILQWAGRLRFPQVFALTATLFIVDLLVPDPLPFADELLFGLLTVLFGLWRKGRR</sequence>
<dbReference type="EMBL" id="VMNK01000015">
    <property type="protein sequence ID" value="TVO53417.1"/>
    <property type="molecule type" value="Genomic_DNA"/>
</dbReference>
<feature type="transmembrane region" description="Helical" evidence="1">
    <location>
        <begin position="39"/>
        <end position="57"/>
    </location>
</feature>
<dbReference type="RefSeq" id="WP_144310646.1">
    <property type="nucleotide sequence ID" value="NZ_VMNK01000015.1"/>
</dbReference>
<comment type="caution">
    <text evidence="2">The sequence shown here is derived from an EMBL/GenBank/DDBJ whole genome shotgun (WGS) entry which is preliminary data.</text>
</comment>
<dbReference type="Pfam" id="PF19611">
    <property type="entry name" value="DUF6116"/>
    <property type="match status" value="1"/>
</dbReference>
<evidence type="ECO:0000313" key="2">
    <source>
        <dbReference type="EMBL" id="TVO53417.1"/>
    </source>
</evidence>
<dbReference type="Proteomes" id="UP000319502">
    <property type="component" value="Unassembled WGS sequence"/>
</dbReference>
<keyword evidence="3" id="KW-1185">Reference proteome</keyword>
<gene>
    <name evidence="2" type="ORF">FHP91_16740</name>
</gene>
<proteinExistence type="predicted"/>
<dbReference type="InterPro" id="IPR046119">
    <property type="entry name" value="DUF6116"/>
</dbReference>
<evidence type="ECO:0000313" key="3">
    <source>
        <dbReference type="Proteomes" id="UP000319502"/>
    </source>
</evidence>
<keyword evidence="1" id="KW-1133">Transmembrane helix</keyword>
<reference evidence="2 3" key="1">
    <citation type="submission" date="2019-07" db="EMBL/GenBank/DDBJ databases">
        <title>The pathways for chlorine oxyanion respiration interact through the shared metabolite chlorate.</title>
        <authorList>
            <person name="Barnum T.P."/>
            <person name="Cheng Y."/>
            <person name="Hill K.A."/>
            <person name="Lucas L.N."/>
            <person name="Carlson H.K."/>
            <person name="Coates J.D."/>
        </authorList>
    </citation>
    <scope>NUCLEOTIDE SEQUENCE [LARGE SCALE GENOMIC DNA]</scope>
    <source>
        <strain evidence="2 3">SFB-3</strain>
    </source>
</reference>
<dbReference type="AlphaFoldDB" id="A0A557QKL6"/>
<evidence type="ECO:0000256" key="1">
    <source>
        <dbReference type="SAM" id="Phobius"/>
    </source>
</evidence>
<accession>A0A557QKL6</accession>
<dbReference type="OrthoDB" id="5741597at2"/>
<protein>
    <submittedName>
        <fullName evidence="2">Uncharacterized protein</fullName>
    </submittedName>
</protein>
<name>A0A557QKL6_9RHOO</name>
<organism evidence="2 3">
    <name type="scientific">Denitromonas halophila</name>
    <dbReference type="NCBI Taxonomy" id="1629404"/>
    <lineage>
        <taxon>Bacteria</taxon>
        <taxon>Pseudomonadati</taxon>
        <taxon>Pseudomonadota</taxon>
        <taxon>Betaproteobacteria</taxon>
        <taxon>Rhodocyclales</taxon>
        <taxon>Zoogloeaceae</taxon>
        <taxon>Denitromonas</taxon>
    </lineage>
</organism>
<keyword evidence="1" id="KW-0472">Membrane</keyword>